<keyword evidence="1" id="KW-0863">Zinc-finger</keyword>
<sequence length="361" mass="39432">MAKTTALDAHAATFFASLDQQPQPSEQATPTIAEQVVSALVPTMTLASVRKLTHAIEYELQNAGRNATPVTSSMLPAHVCEDCGNADVEKFLATDLSVVCMGPDGAGCGNVLEASRLYEGNAYRRFEDEEDRSHHGAPPNPLFSVGYNMQTSIDKDGGPAATLLRRVHREVELSCYELGLDSRQTRVGYKDTMKREVFRLMDDVGANLDLPDCVLRLAKVHFARLRDLREQIRNKLGTVAACLLLALPTTPIQEAVPVFACGDCALTFNAKRGLRFHQCSMRSPPPPPPALVSETVAAPAAAGPWGAFVFRGSKLFHCRPQCPRIYATLGDLDAHLARHAKQKRKTDYAANNTLWKRSCCA</sequence>
<feature type="domain" description="C2H2-type" evidence="2">
    <location>
        <begin position="316"/>
        <end position="344"/>
    </location>
</feature>
<evidence type="ECO:0000313" key="4">
    <source>
        <dbReference type="Proteomes" id="UP000030762"/>
    </source>
</evidence>
<dbReference type="PROSITE" id="PS00028">
    <property type="entry name" value="ZINC_FINGER_C2H2_1"/>
    <property type="match status" value="1"/>
</dbReference>
<keyword evidence="1" id="KW-0479">Metal-binding</keyword>
<proteinExistence type="predicted"/>
<dbReference type="InterPro" id="IPR013087">
    <property type="entry name" value="Znf_C2H2_type"/>
</dbReference>
<name>T0Q9L9_SAPDV</name>
<dbReference type="GO" id="GO:0008270">
    <property type="term" value="F:zinc ion binding"/>
    <property type="evidence" value="ECO:0007669"/>
    <property type="project" value="UniProtKB-KW"/>
</dbReference>
<dbReference type="PROSITE" id="PS50157">
    <property type="entry name" value="ZINC_FINGER_C2H2_2"/>
    <property type="match status" value="1"/>
</dbReference>
<dbReference type="Proteomes" id="UP000030762">
    <property type="component" value="Unassembled WGS sequence"/>
</dbReference>
<dbReference type="VEuPathDB" id="FungiDB:SDRG_10943"/>
<dbReference type="AlphaFoldDB" id="T0Q9L9"/>
<accession>T0Q9L9</accession>
<dbReference type="InParanoid" id="T0Q9L9"/>
<keyword evidence="4" id="KW-1185">Reference proteome</keyword>
<dbReference type="STRING" id="1156394.T0Q9L9"/>
<keyword evidence="1" id="KW-0862">Zinc</keyword>
<dbReference type="GeneID" id="19951670"/>
<dbReference type="Gene3D" id="1.10.472.170">
    <property type="match status" value="1"/>
</dbReference>
<dbReference type="EMBL" id="JH767169">
    <property type="protein sequence ID" value="EQC31341.1"/>
    <property type="molecule type" value="Genomic_DNA"/>
</dbReference>
<gene>
    <name evidence="3" type="ORF">SDRG_10943</name>
</gene>
<dbReference type="CDD" id="cd00043">
    <property type="entry name" value="CYCLIN_SF"/>
    <property type="match status" value="1"/>
</dbReference>
<evidence type="ECO:0000259" key="2">
    <source>
        <dbReference type="PROSITE" id="PS50157"/>
    </source>
</evidence>
<protein>
    <recommendedName>
        <fullName evidence="2">C2H2-type domain-containing protein</fullName>
    </recommendedName>
</protein>
<dbReference type="OMA" id="DCALTFN"/>
<organism evidence="3 4">
    <name type="scientific">Saprolegnia diclina (strain VS20)</name>
    <dbReference type="NCBI Taxonomy" id="1156394"/>
    <lineage>
        <taxon>Eukaryota</taxon>
        <taxon>Sar</taxon>
        <taxon>Stramenopiles</taxon>
        <taxon>Oomycota</taxon>
        <taxon>Saprolegniomycetes</taxon>
        <taxon>Saprolegniales</taxon>
        <taxon>Saprolegniaceae</taxon>
        <taxon>Saprolegnia</taxon>
    </lineage>
</organism>
<dbReference type="OrthoDB" id="25790at2759"/>
<reference evidence="3 4" key="1">
    <citation type="submission" date="2012-04" db="EMBL/GenBank/DDBJ databases">
        <title>The Genome Sequence of Saprolegnia declina VS20.</title>
        <authorList>
            <consortium name="The Broad Institute Genome Sequencing Platform"/>
            <person name="Russ C."/>
            <person name="Nusbaum C."/>
            <person name="Tyler B."/>
            <person name="van West P."/>
            <person name="Dieguez-Uribeondo J."/>
            <person name="de Bruijn I."/>
            <person name="Tripathy S."/>
            <person name="Jiang R."/>
            <person name="Young S.K."/>
            <person name="Zeng Q."/>
            <person name="Gargeya S."/>
            <person name="Fitzgerald M."/>
            <person name="Haas B."/>
            <person name="Abouelleil A."/>
            <person name="Alvarado L."/>
            <person name="Arachchi H.M."/>
            <person name="Berlin A."/>
            <person name="Chapman S.B."/>
            <person name="Goldberg J."/>
            <person name="Griggs A."/>
            <person name="Gujja S."/>
            <person name="Hansen M."/>
            <person name="Howarth C."/>
            <person name="Imamovic A."/>
            <person name="Larimer J."/>
            <person name="McCowen C."/>
            <person name="Montmayeur A."/>
            <person name="Murphy C."/>
            <person name="Neiman D."/>
            <person name="Pearson M."/>
            <person name="Priest M."/>
            <person name="Roberts A."/>
            <person name="Saif S."/>
            <person name="Shea T."/>
            <person name="Sisk P."/>
            <person name="Sykes S."/>
            <person name="Wortman J."/>
            <person name="Nusbaum C."/>
            <person name="Birren B."/>
        </authorList>
    </citation>
    <scope>NUCLEOTIDE SEQUENCE [LARGE SCALE GENOMIC DNA]</scope>
    <source>
        <strain evidence="3 4">VS20</strain>
    </source>
</reference>
<dbReference type="eggNOG" id="ENOG502RRAZ">
    <property type="taxonomic scope" value="Eukaryota"/>
</dbReference>
<evidence type="ECO:0000256" key="1">
    <source>
        <dbReference type="PROSITE-ProRule" id="PRU00042"/>
    </source>
</evidence>
<dbReference type="RefSeq" id="XP_008615182.1">
    <property type="nucleotide sequence ID" value="XM_008616960.1"/>
</dbReference>
<evidence type="ECO:0000313" key="3">
    <source>
        <dbReference type="EMBL" id="EQC31341.1"/>
    </source>
</evidence>